<dbReference type="AlphaFoldDB" id="A0A852ZYQ7"/>
<evidence type="ECO:0000256" key="2">
    <source>
        <dbReference type="SAM" id="SignalP"/>
    </source>
</evidence>
<feature type="chain" id="PRO_5039189954" description="Lipoprotein" evidence="2">
    <location>
        <begin position="22"/>
        <end position="317"/>
    </location>
</feature>
<gene>
    <name evidence="3" type="ORF">FHU37_000684</name>
</gene>
<protein>
    <recommendedName>
        <fullName evidence="5">Lipoprotein</fullName>
    </recommendedName>
</protein>
<evidence type="ECO:0000256" key="1">
    <source>
        <dbReference type="SAM" id="MobiDB-lite"/>
    </source>
</evidence>
<evidence type="ECO:0008006" key="5">
    <source>
        <dbReference type="Google" id="ProtNLM"/>
    </source>
</evidence>
<feature type="signal peptide" evidence="2">
    <location>
        <begin position="1"/>
        <end position="21"/>
    </location>
</feature>
<dbReference type="Proteomes" id="UP000567795">
    <property type="component" value="Unassembled WGS sequence"/>
</dbReference>
<dbReference type="EMBL" id="JACBZD010000001">
    <property type="protein sequence ID" value="NYI03741.1"/>
    <property type="molecule type" value="Genomic_DNA"/>
</dbReference>
<accession>A0A852ZYQ7</accession>
<keyword evidence="4" id="KW-1185">Reference proteome</keyword>
<sequence length="317" mass="32931">MSGIRGARTASIALVVALALAGCSGGDGDGDTEALPTATDSWPAQPSPTASPTLSPQEYRAELIAATYDLEVALDEVARADGMDALDVAIGEAAVAADAGAVALSAVEPPDDAAVEHADLTTALEDLGTDLTDLQTAMELSEVCAPSSTLGRLGASENLAAVAGVSRALGDKGYDMTLTLPSFPEERTRRLDNGTFVADGSRNGLGELTIDNGTSSDTVVTLARGDDAAFAVYVRAESEFTVYSISDASYTIYYASGADWDSETESFTRDCGFSRFEGEAAFETTSSTYTTYSITLHPVEDGNATTRPVDPEEFPDL</sequence>
<keyword evidence="2" id="KW-0732">Signal</keyword>
<feature type="region of interest" description="Disordered" evidence="1">
    <location>
        <begin position="29"/>
        <end position="55"/>
    </location>
</feature>
<reference evidence="3 4" key="1">
    <citation type="submission" date="2020-07" db="EMBL/GenBank/DDBJ databases">
        <title>Sequencing the genomes of 1000 actinobacteria strains.</title>
        <authorList>
            <person name="Klenk H.-P."/>
        </authorList>
    </citation>
    <scope>NUCLEOTIDE SEQUENCE [LARGE SCALE GENOMIC DNA]</scope>
    <source>
        <strain evidence="3 4">DSM 42178</strain>
    </source>
</reference>
<evidence type="ECO:0000313" key="3">
    <source>
        <dbReference type="EMBL" id="NYI03741.1"/>
    </source>
</evidence>
<dbReference type="RefSeq" id="WP_179812745.1">
    <property type="nucleotide sequence ID" value="NZ_JACBZD010000001.1"/>
</dbReference>
<name>A0A852ZYQ7_9ACTN</name>
<comment type="caution">
    <text evidence="3">The sequence shown here is derived from an EMBL/GenBank/DDBJ whole genome shotgun (WGS) entry which is preliminary data.</text>
</comment>
<evidence type="ECO:0000313" key="4">
    <source>
        <dbReference type="Proteomes" id="UP000567795"/>
    </source>
</evidence>
<proteinExistence type="predicted"/>
<dbReference type="PROSITE" id="PS51257">
    <property type="entry name" value="PROKAR_LIPOPROTEIN"/>
    <property type="match status" value="1"/>
</dbReference>
<feature type="compositionally biased region" description="Polar residues" evidence="1">
    <location>
        <begin position="38"/>
        <end position="55"/>
    </location>
</feature>
<organism evidence="3 4">
    <name type="scientific">Allostreptomyces psammosilenae</name>
    <dbReference type="NCBI Taxonomy" id="1892865"/>
    <lineage>
        <taxon>Bacteria</taxon>
        <taxon>Bacillati</taxon>
        <taxon>Actinomycetota</taxon>
        <taxon>Actinomycetes</taxon>
        <taxon>Kitasatosporales</taxon>
        <taxon>Streptomycetaceae</taxon>
        <taxon>Allostreptomyces</taxon>
    </lineage>
</organism>